<sequence length="445" mass="49332">MSLKVVIIGGGSSYTPEIIEGLIKRYETFPVSDVVLVDVDAGKEKLEIIGGLADRMIEKSGKPIRLSWTLDRKKALEGADFVSTQIRVGGLEAREKDERIPLRHGYVGQETNGAGGIFKAFRTIPVLLDIAKDVHDICPHAWIINFTNPAGIITEAVLKHSPHQKVIGVCNIPFNMRHSTAEILHVAPADVKIEFVGMNHFVFGKKVYVKGVDRTREVLHKLADEKLDYSPANIVSLGWSKTFIESIGLLPNPYHQYYFQTKKVLEKDVQAFQDNGTRAEVVQELEKSLFALYSNPDLAEKPKQLEERGGAFYSDVACSLMDSIYNDREDVQTVNTLNHGAIPDLPDDCVIEVNSVITKHGPRPIASGRLPRVICGIVSHMKAFEELVVQAGVTGDYSDAYAAMVMNPLVADEADSKVLLDELLEAHREFLPQFTSENLKRGVQS</sequence>
<name>A0ABP3QM49_9BACI</name>
<evidence type="ECO:0000259" key="8">
    <source>
        <dbReference type="Pfam" id="PF11975"/>
    </source>
</evidence>
<dbReference type="PANTHER" id="PTHR32092">
    <property type="entry name" value="6-PHOSPHO-BETA-GLUCOSIDASE-RELATED"/>
    <property type="match status" value="1"/>
</dbReference>
<dbReference type="Gene3D" id="3.90.110.10">
    <property type="entry name" value="Lactate dehydrogenase/glycoside hydrolase, family 4, C-terminal"/>
    <property type="match status" value="1"/>
</dbReference>
<organism evidence="9 10">
    <name type="scientific">Virgibacillus siamensis</name>
    <dbReference type="NCBI Taxonomy" id="480071"/>
    <lineage>
        <taxon>Bacteria</taxon>
        <taxon>Bacillati</taxon>
        <taxon>Bacillota</taxon>
        <taxon>Bacilli</taxon>
        <taxon>Bacillales</taxon>
        <taxon>Bacillaceae</taxon>
        <taxon>Virgibacillus</taxon>
    </lineage>
</organism>
<accession>A0ABP3QM49</accession>
<keyword evidence="2" id="KW-0479">Metal-binding</keyword>
<dbReference type="Gene3D" id="3.40.50.720">
    <property type="entry name" value="NAD(P)-binding Rossmann-like Domain"/>
    <property type="match status" value="1"/>
</dbReference>
<dbReference type="InterPro" id="IPR019802">
    <property type="entry name" value="GlycHydrolase_4_CS"/>
</dbReference>
<evidence type="ECO:0000256" key="7">
    <source>
        <dbReference type="RuleBase" id="RU361152"/>
    </source>
</evidence>
<evidence type="ECO:0000313" key="9">
    <source>
        <dbReference type="EMBL" id="GAA0591911.1"/>
    </source>
</evidence>
<dbReference type="SUPFAM" id="SSF56327">
    <property type="entry name" value="LDH C-terminal domain-like"/>
    <property type="match status" value="1"/>
</dbReference>
<evidence type="ECO:0000256" key="6">
    <source>
        <dbReference type="ARBA" id="ARBA00023295"/>
    </source>
</evidence>
<keyword evidence="3 7" id="KW-0378">Hydrolase</keyword>
<dbReference type="CDD" id="cd05296">
    <property type="entry name" value="GH4_P_beta_glucosidase"/>
    <property type="match status" value="1"/>
</dbReference>
<keyword evidence="5" id="KW-0464">Manganese</keyword>
<dbReference type="PROSITE" id="PS01324">
    <property type="entry name" value="GLYCOSYL_HYDROL_F4"/>
    <property type="match status" value="1"/>
</dbReference>
<evidence type="ECO:0000256" key="3">
    <source>
        <dbReference type="ARBA" id="ARBA00022801"/>
    </source>
</evidence>
<comment type="caution">
    <text evidence="9">The sequence shown here is derived from an EMBL/GenBank/DDBJ whole genome shotgun (WGS) entry which is preliminary data.</text>
</comment>
<dbReference type="InterPro" id="IPR001088">
    <property type="entry name" value="Glyco_hydro_4"/>
</dbReference>
<dbReference type="InterPro" id="IPR022616">
    <property type="entry name" value="Glyco_hydro_4_C"/>
</dbReference>
<keyword evidence="10" id="KW-1185">Reference proteome</keyword>
<evidence type="ECO:0000256" key="4">
    <source>
        <dbReference type="ARBA" id="ARBA00023027"/>
    </source>
</evidence>
<dbReference type="PANTHER" id="PTHR32092:SF5">
    <property type="entry name" value="6-PHOSPHO-BETA-GLUCOSIDASE"/>
    <property type="match status" value="1"/>
</dbReference>
<dbReference type="InterPro" id="IPR015955">
    <property type="entry name" value="Lactate_DH/Glyco_Ohase_4_C"/>
</dbReference>
<proteinExistence type="inferred from homology"/>
<feature type="domain" description="Glycosyl hydrolase family 4 C-terminal" evidence="8">
    <location>
        <begin position="195"/>
        <end position="410"/>
    </location>
</feature>
<dbReference type="InterPro" id="IPR036291">
    <property type="entry name" value="NAD(P)-bd_dom_sf"/>
</dbReference>
<dbReference type="RefSeq" id="WP_343809993.1">
    <property type="nucleotide sequence ID" value="NZ_BAAADS010000001.1"/>
</dbReference>
<comment type="similarity">
    <text evidence="1 7">Belongs to the glycosyl hydrolase 4 family.</text>
</comment>
<evidence type="ECO:0000256" key="1">
    <source>
        <dbReference type="ARBA" id="ARBA00010141"/>
    </source>
</evidence>
<keyword evidence="6 7" id="KW-0326">Glycosidase</keyword>
<evidence type="ECO:0000256" key="2">
    <source>
        <dbReference type="ARBA" id="ARBA00022723"/>
    </source>
</evidence>
<keyword evidence="4 7" id="KW-0520">NAD</keyword>
<protein>
    <submittedName>
        <fullName evidence="9">6-phospho-beta-glucosidase LicH</fullName>
    </submittedName>
</protein>
<evidence type="ECO:0000313" key="10">
    <source>
        <dbReference type="Proteomes" id="UP001500866"/>
    </source>
</evidence>
<evidence type="ECO:0000256" key="5">
    <source>
        <dbReference type="ARBA" id="ARBA00023211"/>
    </source>
</evidence>
<dbReference type="SUPFAM" id="SSF51735">
    <property type="entry name" value="NAD(P)-binding Rossmann-fold domains"/>
    <property type="match status" value="1"/>
</dbReference>
<dbReference type="Pfam" id="PF11975">
    <property type="entry name" value="Glyco_hydro_4C"/>
    <property type="match status" value="1"/>
</dbReference>
<reference evidence="10" key="1">
    <citation type="journal article" date="2019" name="Int. J. Syst. Evol. Microbiol.">
        <title>The Global Catalogue of Microorganisms (GCM) 10K type strain sequencing project: providing services to taxonomists for standard genome sequencing and annotation.</title>
        <authorList>
            <consortium name="The Broad Institute Genomics Platform"/>
            <consortium name="The Broad Institute Genome Sequencing Center for Infectious Disease"/>
            <person name="Wu L."/>
            <person name="Ma J."/>
        </authorList>
    </citation>
    <scope>NUCLEOTIDE SEQUENCE [LARGE SCALE GENOMIC DNA]</scope>
    <source>
        <strain evidence="10">JCM 15395</strain>
    </source>
</reference>
<gene>
    <name evidence="9" type="primary">licH_1</name>
    <name evidence="9" type="ORF">GCM10009001_05070</name>
</gene>
<dbReference type="PRINTS" id="PR00732">
    <property type="entry name" value="GLHYDRLASE4"/>
</dbReference>
<dbReference type="EMBL" id="BAAADS010000001">
    <property type="protein sequence ID" value="GAA0591911.1"/>
    <property type="molecule type" value="Genomic_DNA"/>
</dbReference>
<comment type="cofactor">
    <cofactor evidence="7">
        <name>NAD(+)</name>
        <dbReference type="ChEBI" id="CHEBI:57540"/>
    </cofactor>
    <text evidence="7">Binds 1 NAD(+) per subunit.</text>
</comment>
<dbReference type="Pfam" id="PF02056">
    <property type="entry name" value="Glyco_hydro_4"/>
    <property type="match status" value="1"/>
</dbReference>
<dbReference type="Proteomes" id="UP001500866">
    <property type="component" value="Unassembled WGS sequence"/>
</dbReference>